<evidence type="ECO:0000256" key="2">
    <source>
        <dbReference type="ARBA" id="ARBA00022803"/>
    </source>
</evidence>
<protein>
    <submittedName>
        <fullName evidence="3">Tetratricopeptide repeat protein</fullName>
    </submittedName>
</protein>
<dbReference type="GeneID" id="74307421"/>
<organism evidence="3 4">
    <name type="scientific">Methanoplanus endosymbiosus</name>
    <dbReference type="NCBI Taxonomy" id="33865"/>
    <lineage>
        <taxon>Archaea</taxon>
        <taxon>Methanobacteriati</taxon>
        <taxon>Methanobacteriota</taxon>
        <taxon>Stenosarchaea group</taxon>
        <taxon>Methanomicrobia</taxon>
        <taxon>Methanomicrobiales</taxon>
        <taxon>Methanomicrobiaceae</taxon>
        <taxon>Methanoplanus</taxon>
    </lineage>
</organism>
<keyword evidence="1" id="KW-0677">Repeat</keyword>
<dbReference type="KEGG" id="mend:L6E24_06940"/>
<dbReference type="EMBL" id="CP096115">
    <property type="protein sequence ID" value="UUX91123.1"/>
    <property type="molecule type" value="Genomic_DNA"/>
</dbReference>
<reference evidence="3" key="1">
    <citation type="submission" date="2022-04" db="EMBL/GenBank/DDBJ databases">
        <title>Complete genome of Methanoplanus endosymbiosus DSM 3599.</title>
        <authorList>
            <person name="Chen S.-C."/>
            <person name="You Y.-T."/>
            <person name="Zhou Y.-Z."/>
            <person name="Lai M.-C."/>
        </authorList>
    </citation>
    <scope>NUCLEOTIDE SEQUENCE</scope>
    <source>
        <strain evidence="3">DSM 3599</strain>
    </source>
</reference>
<evidence type="ECO:0000313" key="4">
    <source>
        <dbReference type="Proteomes" id="UP001060368"/>
    </source>
</evidence>
<dbReference type="InterPro" id="IPR019734">
    <property type="entry name" value="TPR_rpt"/>
</dbReference>
<name>A0A9E7THT4_9EURY</name>
<dbReference type="PANTHER" id="PTHR44943">
    <property type="entry name" value="CELLULOSE SYNTHASE OPERON PROTEIN C"/>
    <property type="match status" value="1"/>
</dbReference>
<accession>A0A9E7THT4</accession>
<evidence type="ECO:0000256" key="1">
    <source>
        <dbReference type="ARBA" id="ARBA00022737"/>
    </source>
</evidence>
<dbReference type="SMART" id="SM00028">
    <property type="entry name" value="TPR"/>
    <property type="match status" value="1"/>
</dbReference>
<dbReference type="Gene3D" id="1.25.40.10">
    <property type="entry name" value="Tetratricopeptide repeat domain"/>
    <property type="match status" value="1"/>
</dbReference>
<gene>
    <name evidence="3" type="ORF">L6E24_06940</name>
</gene>
<evidence type="ECO:0000313" key="3">
    <source>
        <dbReference type="EMBL" id="UUX91123.1"/>
    </source>
</evidence>
<sequence length="157" mass="17802">MGIEQETAPAALPKIIPVLIVLVAVVIIPGCTELSDSSVVFPGGTQICIDNETHLKWMEEFRENPEKYLTNPENPFEWTIKGMHSTATPFGDEQAIEYYNKAIEIDSEFPMAYCGKAEALGNLKRFNESVECLRKAVELDSRYEPWADKLRQRYSLD</sequence>
<dbReference type="PANTHER" id="PTHR44943:SF4">
    <property type="entry name" value="TPR REPEAT-CONTAINING PROTEIN MJ0798"/>
    <property type="match status" value="1"/>
</dbReference>
<keyword evidence="4" id="KW-1185">Reference proteome</keyword>
<dbReference type="RefSeq" id="WP_257741274.1">
    <property type="nucleotide sequence ID" value="NZ_CP096115.1"/>
</dbReference>
<dbReference type="AlphaFoldDB" id="A0A9E7THT4"/>
<keyword evidence="2" id="KW-0802">TPR repeat</keyword>
<dbReference type="InterPro" id="IPR051685">
    <property type="entry name" value="Ycf3/AcsC/BcsC/TPR_MFPF"/>
</dbReference>
<dbReference type="Proteomes" id="UP001060368">
    <property type="component" value="Chromosome"/>
</dbReference>
<dbReference type="Pfam" id="PF13181">
    <property type="entry name" value="TPR_8"/>
    <property type="match status" value="2"/>
</dbReference>
<proteinExistence type="predicted"/>
<dbReference type="InterPro" id="IPR011990">
    <property type="entry name" value="TPR-like_helical_dom_sf"/>
</dbReference>
<dbReference type="SUPFAM" id="SSF48452">
    <property type="entry name" value="TPR-like"/>
    <property type="match status" value="1"/>
</dbReference>